<evidence type="ECO:0000256" key="3">
    <source>
        <dbReference type="ARBA" id="ARBA00023235"/>
    </source>
</evidence>
<comment type="similarity">
    <text evidence="1">Belongs to the pseudouridine synthase RluA family.</text>
</comment>
<dbReference type="InterPro" id="IPR050188">
    <property type="entry name" value="RluA_PseudoU_synthase"/>
</dbReference>
<dbReference type="Proteomes" id="UP001465153">
    <property type="component" value="Unassembled WGS sequence"/>
</dbReference>
<gene>
    <name evidence="5" type="primary">rluA</name>
    <name evidence="5" type="ORF">NBRC116591_20120</name>
</gene>
<keyword evidence="2" id="KW-0819">tRNA processing</keyword>
<dbReference type="InterPro" id="IPR020103">
    <property type="entry name" value="PsdUridine_synth_cat_dom_sf"/>
</dbReference>
<organism evidence="5 6">
    <name type="scientific">Sessilibacter corallicola</name>
    <dbReference type="NCBI Taxonomy" id="2904075"/>
    <lineage>
        <taxon>Bacteria</taxon>
        <taxon>Pseudomonadati</taxon>
        <taxon>Pseudomonadota</taxon>
        <taxon>Gammaproteobacteria</taxon>
        <taxon>Cellvibrionales</taxon>
        <taxon>Cellvibrionaceae</taxon>
        <taxon>Sessilibacter</taxon>
    </lineage>
</organism>
<evidence type="ECO:0000256" key="2">
    <source>
        <dbReference type="ARBA" id="ARBA00022694"/>
    </source>
</evidence>
<dbReference type="PANTHER" id="PTHR21600:SF91">
    <property type="entry name" value="DUAL-SPECIFICITY RNA PSEUDOURIDINE SYNTHASE RLUA"/>
    <property type="match status" value="1"/>
</dbReference>
<reference evidence="5 6" key="1">
    <citation type="submission" date="2024-04" db="EMBL/GenBank/DDBJ databases">
        <title>Draft genome sequence of Sessilibacter corallicola NBRC 116591.</title>
        <authorList>
            <person name="Miyakawa T."/>
            <person name="Kusuya Y."/>
            <person name="Miura T."/>
        </authorList>
    </citation>
    <scope>NUCLEOTIDE SEQUENCE [LARGE SCALE GENOMIC DNA]</scope>
    <source>
        <strain evidence="5 6">KU-00831-HH</strain>
    </source>
</reference>
<feature type="domain" description="Pseudouridine synthase RsuA/RluA-like" evidence="4">
    <location>
        <begin position="16"/>
        <end position="164"/>
    </location>
</feature>
<dbReference type="PANTHER" id="PTHR21600">
    <property type="entry name" value="MITOCHONDRIAL RNA PSEUDOURIDINE SYNTHASE"/>
    <property type="match status" value="1"/>
</dbReference>
<evidence type="ECO:0000256" key="1">
    <source>
        <dbReference type="ARBA" id="ARBA00010876"/>
    </source>
</evidence>
<dbReference type="SUPFAM" id="SSF55120">
    <property type="entry name" value="Pseudouridine synthase"/>
    <property type="match status" value="1"/>
</dbReference>
<dbReference type="Pfam" id="PF00849">
    <property type="entry name" value="PseudoU_synth_2"/>
    <property type="match status" value="1"/>
</dbReference>
<evidence type="ECO:0000259" key="4">
    <source>
        <dbReference type="Pfam" id="PF00849"/>
    </source>
</evidence>
<name>A0ABQ0A970_9GAMM</name>
<protein>
    <submittedName>
        <fullName evidence="5">Bifunctional tRNA pseudouridine(32) synthase/23S rRNA pseudouridine(746) synthase RluA</fullName>
    </submittedName>
</protein>
<dbReference type="CDD" id="cd02869">
    <property type="entry name" value="PseudoU_synth_RluA_like"/>
    <property type="match status" value="1"/>
</dbReference>
<dbReference type="Gene3D" id="3.30.2350.10">
    <property type="entry name" value="Pseudouridine synthase"/>
    <property type="match status" value="1"/>
</dbReference>
<evidence type="ECO:0000313" key="6">
    <source>
        <dbReference type="Proteomes" id="UP001465153"/>
    </source>
</evidence>
<keyword evidence="3" id="KW-0413">Isomerase</keyword>
<sequence>MNTPIHPPEVLYKDNDLIAVNKAPNLLTVPGRGPDKQDCLFNRILTNFPDSRVVHRLDMATSGIVLFPQSQQALSLLSRKFQERQVSKHYIAVVDGIVQQDNGTIEQPLICDWPNRPKQKVCYESGKPAKTLFQVLHRDHKNATSRLLLTPITGRSHQLRVHCEFIGHPILGDYFYGTPHSQNSSNRLLLHAQRISFEHPIFNVTVTITAPSPF</sequence>
<accession>A0ABQ0A970</accession>
<comment type="caution">
    <text evidence="5">The sequence shown here is derived from an EMBL/GenBank/DDBJ whole genome shotgun (WGS) entry which is preliminary data.</text>
</comment>
<keyword evidence="6" id="KW-1185">Reference proteome</keyword>
<dbReference type="RefSeq" id="WP_353302871.1">
    <property type="nucleotide sequence ID" value="NZ_BAABWN010000006.1"/>
</dbReference>
<evidence type="ECO:0000313" key="5">
    <source>
        <dbReference type="EMBL" id="GAA6168201.1"/>
    </source>
</evidence>
<dbReference type="EMBL" id="BAABWN010000006">
    <property type="protein sequence ID" value="GAA6168201.1"/>
    <property type="molecule type" value="Genomic_DNA"/>
</dbReference>
<proteinExistence type="inferred from homology"/>
<dbReference type="InterPro" id="IPR006145">
    <property type="entry name" value="PsdUridine_synth_RsuA/RluA"/>
</dbReference>